<dbReference type="KEGG" id="mbe:MBM_05140"/>
<feature type="compositionally biased region" description="Basic residues" evidence="1">
    <location>
        <begin position="339"/>
        <end position="349"/>
    </location>
</feature>
<dbReference type="GeneID" id="18761075"/>
<feature type="compositionally biased region" description="Polar residues" evidence="1">
    <location>
        <begin position="288"/>
        <end position="308"/>
    </location>
</feature>
<dbReference type="HOGENOM" id="CLU_542988_0_0_1"/>
<feature type="compositionally biased region" description="Polar residues" evidence="1">
    <location>
        <begin position="410"/>
        <end position="419"/>
    </location>
</feature>
<organism evidence="2 3">
    <name type="scientific">Marssonina brunnea f. sp. multigermtubi (strain MB_m1)</name>
    <name type="common">Marssonina leaf spot fungus</name>
    <dbReference type="NCBI Taxonomy" id="1072389"/>
    <lineage>
        <taxon>Eukaryota</taxon>
        <taxon>Fungi</taxon>
        <taxon>Dikarya</taxon>
        <taxon>Ascomycota</taxon>
        <taxon>Pezizomycotina</taxon>
        <taxon>Leotiomycetes</taxon>
        <taxon>Helotiales</taxon>
        <taxon>Drepanopezizaceae</taxon>
        <taxon>Drepanopeziza</taxon>
    </lineage>
</organism>
<feature type="region of interest" description="Disordered" evidence="1">
    <location>
        <begin position="333"/>
        <end position="362"/>
    </location>
</feature>
<feature type="region of interest" description="Disordered" evidence="1">
    <location>
        <begin position="288"/>
        <end position="310"/>
    </location>
</feature>
<accession>K1WUI1</accession>
<dbReference type="Proteomes" id="UP000006753">
    <property type="component" value="Unassembled WGS sequence"/>
</dbReference>
<reference evidence="2 3" key="1">
    <citation type="journal article" date="2012" name="BMC Genomics">
        <title>Sequencing the genome of Marssonina brunnea reveals fungus-poplar co-evolution.</title>
        <authorList>
            <person name="Zhu S."/>
            <person name="Cao Y.-Z."/>
            <person name="Jiang C."/>
            <person name="Tan B.-Y."/>
            <person name="Wang Z."/>
            <person name="Feng S."/>
            <person name="Zhang L."/>
            <person name="Su X.-H."/>
            <person name="Brejova B."/>
            <person name="Vinar T."/>
            <person name="Xu M."/>
            <person name="Wang M.-X."/>
            <person name="Zhang S.-G."/>
            <person name="Huang M.-R."/>
            <person name="Wu R."/>
            <person name="Zhou Y."/>
        </authorList>
    </citation>
    <scope>NUCLEOTIDE SEQUENCE [LARGE SCALE GENOMIC DNA]</scope>
    <source>
        <strain evidence="2 3">MB_m1</strain>
    </source>
</reference>
<evidence type="ECO:0000313" key="3">
    <source>
        <dbReference type="Proteomes" id="UP000006753"/>
    </source>
</evidence>
<evidence type="ECO:0008006" key="4">
    <source>
        <dbReference type="Google" id="ProtNLM"/>
    </source>
</evidence>
<dbReference type="AlphaFoldDB" id="K1WUI1"/>
<feature type="compositionally biased region" description="Low complexity" evidence="1">
    <location>
        <begin position="13"/>
        <end position="24"/>
    </location>
</feature>
<dbReference type="OrthoDB" id="3550724at2759"/>
<dbReference type="RefSeq" id="XP_007293029.1">
    <property type="nucleotide sequence ID" value="XM_007292967.1"/>
</dbReference>
<keyword evidence="3" id="KW-1185">Reference proteome</keyword>
<feature type="compositionally biased region" description="Polar residues" evidence="1">
    <location>
        <begin position="350"/>
        <end position="359"/>
    </location>
</feature>
<name>K1WUI1_MARBU</name>
<evidence type="ECO:0000256" key="1">
    <source>
        <dbReference type="SAM" id="MobiDB-lite"/>
    </source>
</evidence>
<proteinExistence type="predicted"/>
<evidence type="ECO:0000313" key="2">
    <source>
        <dbReference type="EMBL" id="EKD16671.1"/>
    </source>
</evidence>
<dbReference type="InParanoid" id="K1WUI1"/>
<feature type="compositionally biased region" description="Polar residues" evidence="1">
    <location>
        <begin position="1"/>
        <end position="12"/>
    </location>
</feature>
<dbReference type="OMA" id="HASAICN"/>
<gene>
    <name evidence="2" type="ORF">MBM_05140</name>
</gene>
<sequence length="502" mass="54534">MSSISSATSVDRTSPAPSTAATSTSASPTLFISAKDFAYPPTRATSPTTHPKDRLTTLPPELFLQVISHLPSSSSLLPLSQISTYFQQFILLTHASAICNTLITTHHFHASQILGAKLDASGWLLPTHPCVLDAEKRILRDQVLQAGCTCISCRDFIRASRSSASNRKSVDDVKRSFTCLPSTPSRGRAPTPASKLKREPARECTSEHLFSSPWKLTMPGPLFLVFLQRHEWEIEIRHAMLPRASAPSRLKGGAEGEDGEEQRRFNFFIGHYSIRRFLADVEREFASTSTSLPSSTHNDNEPSASKPSFRTRISHAWQKSRLGLGTSTVGRCEADTARARSKKEKRKAQTAKTDGSTTRPMFGEITPSPASPSFASASASASAPGEWIRGLLWFYGVQTPLSSPPPASDTFPSTVSTSRLGGEAEAEEQKTVKNHKGKEKEERLPGQLKLESATKARARSCMAGLRHGAQGAGRKLQQRAGAWIGLRGVFARGGGLAGWLAR</sequence>
<dbReference type="EMBL" id="JH921438">
    <property type="protein sequence ID" value="EKD16671.1"/>
    <property type="molecule type" value="Genomic_DNA"/>
</dbReference>
<feature type="region of interest" description="Disordered" evidence="1">
    <location>
        <begin position="1"/>
        <end position="24"/>
    </location>
</feature>
<feature type="region of interest" description="Disordered" evidence="1">
    <location>
        <begin position="403"/>
        <end position="443"/>
    </location>
</feature>
<feature type="region of interest" description="Disordered" evidence="1">
    <location>
        <begin position="181"/>
        <end position="202"/>
    </location>
</feature>
<protein>
    <recommendedName>
        <fullName evidence="4">F-box domain-containing protein</fullName>
    </recommendedName>
</protein>